<feature type="signal peptide" evidence="2">
    <location>
        <begin position="1"/>
        <end position="29"/>
    </location>
</feature>
<evidence type="ECO:0000313" key="4">
    <source>
        <dbReference type="Proteomes" id="UP001597168"/>
    </source>
</evidence>
<dbReference type="RefSeq" id="WP_380723992.1">
    <property type="nucleotide sequence ID" value="NZ_JBHTLK010000069.1"/>
</dbReference>
<dbReference type="EMBL" id="JBHTLK010000069">
    <property type="protein sequence ID" value="MFD1148567.1"/>
    <property type="molecule type" value="Genomic_DNA"/>
</dbReference>
<evidence type="ECO:0000313" key="3">
    <source>
        <dbReference type="EMBL" id="MFD1148567.1"/>
    </source>
</evidence>
<dbReference type="InterPro" id="IPR007410">
    <property type="entry name" value="LpqE-like"/>
</dbReference>
<name>A0ABW3QUZ7_9PSEU</name>
<proteinExistence type="predicted"/>
<feature type="compositionally biased region" description="Low complexity" evidence="1">
    <location>
        <begin position="191"/>
        <end position="200"/>
    </location>
</feature>
<sequence>MGRALKKSPAPRRLAVVAALATGLGMAAAGCSAGQVTQTDTQVAAVNGASGQVGDVAVRDAQFLFPASHGAYEAGEDVPITVLIANNGSGPDKLLAVTSEGSAPAQITGDVELEAASSVLAEADHEEGGSHGTTTAKPSESASASASASPSLTTAPSAPVSTTGAATTTGSAPTTTTGSPTGTTTPGGGTSISNPPTTGTKLPSSVEPTEPGKVKIVLKGLKKPLRPGETIRVTFLFEKAGELTLELPIGATSEPRKDAPSDH</sequence>
<keyword evidence="4" id="KW-1185">Reference proteome</keyword>
<gene>
    <name evidence="3" type="ORF">ACFQ3T_15660</name>
</gene>
<accession>A0ABW3QUZ7</accession>
<organism evidence="3 4">
    <name type="scientific">Saccharothrix hoggarensis</name>
    <dbReference type="NCBI Taxonomy" id="913853"/>
    <lineage>
        <taxon>Bacteria</taxon>
        <taxon>Bacillati</taxon>
        <taxon>Actinomycetota</taxon>
        <taxon>Actinomycetes</taxon>
        <taxon>Pseudonocardiales</taxon>
        <taxon>Pseudonocardiaceae</taxon>
        <taxon>Saccharothrix</taxon>
    </lineage>
</organism>
<dbReference type="Pfam" id="PF04314">
    <property type="entry name" value="PCuAC"/>
    <property type="match status" value="1"/>
</dbReference>
<keyword evidence="2" id="KW-0732">Signal</keyword>
<feature type="region of interest" description="Disordered" evidence="1">
    <location>
        <begin position="123"/>
        <end position="211"/>
    </location>
</feature>
<dbReference type="PROSITE" id="PS51257">
    <property type="entry name" value="PROKAR_LIPOPROTEIN"/>
    <property type="match status" value="1"/>
</dbReference>
<feature type="compositionally biased region" description="Low complexity" evidence="1">
    <location>
        <begin position="133"/>
        <end position="184"/>
    </location>
</feature>
<protein>
    <recommendedName>
        <fullName evidence="5">Copper(I)-binding protein</fullName>
    </recommendedName>
</protein>
<evidence type="ECO:0008006" key="5">
    <source>
        <dbReference type="Google" id="ProtNLM"/>
    </source>
</evidence>
<feature type="chain" id="PRO_5046675811" description="Copper(I)-binding protein" evidence="2">
    <location>
        <begin position="30"/>
        <end position="263"/>
    </location>
</feature>
<dbReference type="InterPro" id="IPR036182">
    <property type="entry name" value="PCuAC_sf"/>
</dbReference>
<dbReference type="Proteomes" id="UP001597168">
    <property type="component" value="Unassembled WGS sequence"/>
</dbReference>
<evidence type="ECO:0000256" key="2">
    <source>
        <dbReference type="SAM" id="SignalP"/>
    </source>
</evidence>
<evidence type="ECO:0000256" key="1">
    <source>
        <dbReference type="SAM" id="MobiDB-lite"/>
    </source>
</evidence>
<reference evidence="4" key="1">
    <citation type="journal article" date="2019" name="Int. J. Syst. Evol. Microbiol.">
        <title>The Global Catalogue of Microorganisms (GCM) 10K type strain sequencing project: providing services to taxonomists for standard genome sequencing and annotation.</title>
        <authorList>
            <consortium name="The Broad Institute Genomics Platform"/>
            <consortium name="The Broad Institute Genome Sequencing Center for Infectious Disease"/>
            <person name="Wu L."/>
            <person name="Ma J."/>
        </authorList>
    </citation>
    <scope>NUCLEOTIDE SEQUENCE [LARGE SCALE GENOMIC DNA]</scope>
    <source>
        <strain evidence="4">CCUG 60214</strain>
    </source>
</reference>
<dbReference type="Gene3D" id="2.60.40.1890">
    <property type="entry name" value="PCu(A)C copper chaperone"/>
    <property type="match status" value="1"/>
</dbReference>
<dbReference type="SUPFAM" id="SSF110087">
    <property type="entry name" value="DR1885-like metal-binding protein"/>
    <property type="match status" value="1"/>
</dbReference>
<comment type="caution">
    <text evidence="3">The sequence shown here is derived from an EMBL/GenBank/DDBJ whole genome shotgun (WGS) entry which is preliminary data.</text>
</comment>